<accession>A0ABW8A9H9</accession>
<evidence type="ECO:0008006" key="4">
    <source>
        <dbReference type="Google" id="ProtNLM"/>
    </source>
</evidence>
<gene>
    <name evidence="2" type="ORF">ACIBP5_22110</name>
</gene>
<evidence type="ECO:0000313" key="2">
    <source>
        <dbReference type="EMBL" id="MFI7442672.1"/>
    </source>
</evidence>
<sequence>MSGRNIRACTAGAAALALAIAGTGAATGPASASAATVYYLDSVGGDDSVAGTSPATAWRTLAKASAAALAPGSRLLLKRGGSWTGRLSVTRSGTAAAPIVVDAYGSGARPVVKGDTESCVHLAGNHIELVNLQIGVNQDAGRCSWAGVKVTGDDNVVEKNHITGAAAGVFVATTARYTAVTNNDFVDNNHMSTLTPADVDPNDDSGAFAVLVQGDDSNVGWNRISGSIAFSHDYEWDGAAVEIFLGSRNRIHHNIAVDNDTFTELGTSTNADGTTNDPDGTTGNVFEYNAVYGPKTRAGLITRGPRDEGGPVEPNGPVLGTVFRNNSVHLTNPEAEGVVCYAGCTDAHLSMSQNIVSAAKKSGYADPGFTDNHHNVFWGGQFQMRPGQDNVHQDPLFDTARPMRLRAGSPAIGLGVTRYADVDLDGAAVGGGGGIEAGAYEYVPAS</sequence>
<evidence type="ECO:0000256" key="1">
    <source>
        <dbReference type="SAM" id="SignalP"/>
    </source>
</evidence>
<name>A0ABW8A9H9_9ACTN</name>
<evidence type="ECO:0000313" key="3">
    <source>
        <dbReference type="Proteomes" id="UP001612928"/>
    </source>
</evidence>
<organism evidence="2 3">
    <name type="scientific">Nonomuraea indica</name>
    <dbReference type="NCBI Taxonomy" id="1581193"/>
    <lineage>
        <taxon>Bacteria</taxon>
        <taxon>Bacillati</taxon>
        <taxon>Actinomycetota</taxon>
        <taxon>Actinomycetes</taxon>
        <taxon>Streptosporangiales</taxon>
        <taxon>Streptosporangiaceae</taxon>
        <taxon>Nonomuraea</taxon>
    </lineage>
</organism>
<dbReference type="Gene3D" id="2.160.20.10">
    <property type="entry name" value="Single-stranded right-handed beta-helix, Pectin lyase-like"/>
    <property type="match status" value="1"/>
</dbReference>
<comment type="caution">
    <text evidence="2">The sequence shown here is derived from an EMBL/GenBank/DDBJ whole genome shotgun (WGS) entry which is preliminary data.</text>
</comment>
<dbReference type="EMBL" id="JBITMB010000005">
    <property type="protein sequence ID" value="MFI7442672.1"/>
    <property type="molecule type" value="Genomic_DNA"/>
</dbReference>
<keyword evidence="3" id="KW-1185">Reference proteome</keyword>
<feature type="chain" id="PRO_5045970383" description="Right handed beta helix domain-containing protein" evidence="1">
    <location>
        <begin position="35"/>
        <end position="446"/>
    </location>
</feature>
<dbReference type="InterPro" id="IPR011050">
    <property type="entry name" value="Pectin_lyase_fold/virulence"/>
</dbReference>
<dbReference type="InterPro" id="IPR012334">
    <property type="entry name" value="Pectin_lyas_fold"/>
</dbReference>
<feature type="signal peptide" evidence="1">
    <location>
        <begin position="1"/>
        <end position="34"/>
    </location>
</feature>
<protein>
    <recommendedName>
        <fullName evidence="4">Right handed beta helix domain-containing protein</fullName>
    </recommendedName>
</protein>
<proteinExistence type="predicted"/>
<reference evidence="2 3" key="1">
    <citation type="submission" date="2024-10" db="EMBL/GenBank/DDBJ databases">
        <title>The Natural Products Discovery Center: Release of the First 8490 Sequenced Strains for Exploring Actinobacteria Biosynthetic Diversity.</title>
        <authorList>
            <person name="Kalkreuter E."/>
            <person name="Kautsar S.A."/>
            <person name="Yang D."/>
            <person name="Bader C.D."/>
            <person name="Teijaro C.N."/>
            <person name="Fluegel L."/>
            <person name="Davis C.M."/>
            <person name="Simpson J.R."/>
            <person name="Lauterbach L."/>
            <person name="Steele A.D."/>
            <person name="Gui C."/>
            <person name="Meng S."/>
            <person name="Li G."/>
            <person name="Viehrig K."/>
            <person name="Ye F."/>
            <person name="Su P."/>
            <person name="Kiefer A.F."/>
            <person name="Nichols A."/>
            <person name="Cepeda A.J."/>
            <person name="Yan W."/>
            <person name="Fan B."/>
            <person name="Jiang Y."/>
            <person name="Adhikari A."/>
            <person name="Zheng C.-J."/>
            <person name="Schuster L."/>
            <person name="Cowan T.M."/>
            <person name="Smanski M.J."/>
            <person name="Chevrette M.G."/>
            <person name="De Carvalho L.P.S."/>
            <person name="Shen B."/>
        </authorList>
    </citation>
    <scope>NUCLEOTIDE SEQUENCE [LARGE SCALE GENOMIC DNA]</scope>
    <source>
        <strain evidence="2 3">NPDC049503</strain>
    </source>
</reference>
<dbReference type="Proteomes" id="UP001612928">
    <property type="component" value="Unassembled WGS sequence"/>
</dbReference>
<keyword evidence="1" id="KW-0732">Signal</keyword>
<dbReference type="RefSeq" id="WP_397022611.1">
    <property type="nucleotide sequence ID" value="NZ_JBITMB010000005.1"/>
</dbReference>
<dbReference type="SUPFAM" id="SSF51126">
    <property type="entry name" value="Pectin lyase-like"/>
    <property type="match status" value="1"/>
</dbReference>